<organism evidence="5 6">
    <name type="scientific">Gracilibacillus boraciitolerans JCM 21714</name>
    <dbReference type="NCBI Taxonomy" id="1298598"/>
    <lineage>
        <taxon>Bacteria</taxon>
        <taxon>Bacillati</taxon>
        <taxon>Bacillota</taxon>
        <taxon>Bacilli</taxon>
        <taxon>Bacillales</taxon>
        <taxon>Bacillaceae</taxon>
        <taxon>Gracilibacillus</taxon>
    </lineage>
</organism>
<dbReference type="EMBL" id="BAVS01000003">
    <property type="protein sequence ID" value="GAE92060.1"/>
    <property type="molecule type" value="Genomic_DNA"/>
</dbReference>
<reference evidence="5 6" key="1">
    <citation type="journal article" date="2014" name="Genome Announc.">
        <title>Draft Genome Sequence of the Boron-Tolerant and Moderately Halotolerant Bacterium Gracilibacillus boraciitolerans JCM 21714T.</title>
        <authorList>
            <person name="Ahmed I."/>
            <person name="Oshima K."/>
            <person name="Suda W."/>
            <person name="Kitamura K."/>
            <person name="Iida T."/>
            <person name="Ohmori Y."/>
            <person name="Fujiwara T."/>
            <person name="Hattori M."/>
            <person name="Ohkuma M."/>
        </authorList>
    </citation>
    <scope>NUCLEOTIDE SEQUENCE [LARGE SCALE GENOMIC DNA]</scope>
    <source>
        <strain evidence="5 6">JCM 21714</strain>
    </source>
</reference>
<dbReference type="InterPro" id="IPR036390">
    <property type="entry name" value="WH_DNA-bd_sf"/>
</dbReference>
<dbReference type="eggNOG" id="COG1349">
    <property type="taxonomic scope" value="Bacteria"/>
</dbReference>
<evidence type="ECO:0000313" key="6">
    <source>
        <dbReference type="Proteomes" id="UP000019102"/>
    </source>
</evidence>
<dbReference type="AlphaFoldDB" id="W4VF83"/>
<dbReference type="InterPro" id="IPR018356">
    <property type="entry name" value="Tscrpt_reg_HTH_DeoR_CS"/>
</dbReference>
<accession>W4VF83</accession>
<dbReference type="PRINTS" id="PR00037">
    <property type="entry name" value="HTHLACR"/>
</dbReference>
<dbReference type="SMART" id="SM01134">
    <property type="entry name" value="DeoRC"/>
    <property type="match status" value="1"/>
</dbReference>
<dbReference type="InterPro" id="IPR014036">
    <property type="entry name" value="DeoR-like_C"/>
</dbReference>
<dbReference type="SUPFAM" id="SSF100950">
    <property type="entry name" value="NagB/RpiA/CoA transferase-like"/>
    <property type="match status" value="1"/>
</dbReference>
<keyword evidence="3" id="KW-0804">Transcription</keyword>
<evidence type="ECO:0000256" key="2">
    <source>
        <dbReference type="ARBA" id="ARBA00023125"/>
    </source>
</evidence>
<dbReference type="GO" id="GO:0003700">
    <property type="term" value="F:DNA-binding transcription factor activity"/>
    <property type="evidence" value="ECO:0007669"/>
    <property type="project" value="InterPro"/>
</dbReference>
<dbReference type="STRING" id="1298598.JCM21714_1040"/>
<dbReference type="Proteomes" id="UP000019102">
    <property type="component" value="Unassembled WGS sequence"/>
</dbReference>
<dbReference type="SUPFAM" id="SSF46785">
    <property type="entry name" value="Winged helix' DNA-binding domain"/>
    <property type="match status" value="1"/>
</dbReference>
<keyword evidence="6" id="KW-1185">Reference proteome</keyword>
<dbReference type="Gene3D" id="3.40.50.1360">
    <property type="match status" value="1"/>
</dbReference>
<dbReference type="PANTHER" id="PTHR30363:SF56">
    <property type="entry name" value="TRANSCRIPTIONAL REGULATOR, DEOR FAMILY"/>
    <property type="match status" value="1"/>
</dbReference>
<dbReference type="Gene3D" id="1.10.10.10">
    <property type="entry name" value="Winged helix-like DNA-binding domain superfamily/Winged helix DNA-binding domain"/>
    <property type="match status" value="1"/>
</dbReference>
<keyword evidence="1" id="KW-0805">Transcription regulation</keyword>
<name>W4VF83_9BACI</name>
<dbReference type="InterPro" id="IPR037171">
    <property type="entry name" value="NagB/RpiA_transferase-like"/>
</dbReference>
<evidence type="ECO:0000256" key="1">
    <source>
        <dbReference type="ARBA" id="ARBA00023015"/>
    </source>
</evidence>
<protein>
    <submittedName>
        <fullName evidence="5">Transcriptional repressor</fullName>
    </submittedName>
</protein>
<evidence type="ECO:0000256" key="3">
    <source>
        <dbReference type="ARBA" id="ARBA00023163"/>
    </source>
</evidence>
<evidence type="ECO:0000313" key="5">
    <source>
        <dbReference type="EMBL" id="GAE92060.1"/>
    </source>
</evidence>
<dbReference type="PROSITE" id="PS00894">
    <property type="entry name" value="HTH_DEOR_1"/>
    <property type="match status" value="1"/>
</dbReference>
<dbReference type="OrthoDB" id="9797223at2"/>
<feature type="domain" description="HTH deoR-type" evidence="4">
    <location>
        <begin position="3"/>
        <end position="58"/>
    </location>
</feature>
<sequence>MITMERRDLILSLLKEKDVVTVKRICEETKASESTIRRDLTDLENKQIIKRVHGGGASLLKKKREEPTLIEKTTKNQREKNKIAEKAASFIEEGDSLYLDAGSSTMEIIPFLKDKSVVVVTNGIPHVQLLIEYDIETYVIAGKVKRGTAALIGTKAVESIKEFRFDKCFLGGINGIHAELGLTTPDPEEASVKRTAMLQSQITYVLADPSKFGEVSFANVSEVSDVDIITTVGIAEEHVTELSKLTNIEVIAL</sequence>
<dbReference type="InterPro" id="IPR036388">
    <property type="entry name" value="WH-like_DNA-bd_sf"/>
</dbReference>
<dbReference type="Pfam" id="PF08220">
    <property type="entry name" value="HTH_DeoR"/>
    <property type="match status" value="1"/>
</dbReference>
<evidence type="ECO:0000259" key="4">
    <source>
        <dbReference type="PROSITE" id="PS51000"/>
    </source>
</evidence>
<dbReference type="RefSeq" id="WP_035722019.1">
    <property type="nucleotide sequence ID" value="NZ_BAVS01000003.1"/>
</dbReference>
<gene>
    <name evidence="5" type="ORF">JCM21714_1040</name>
</gene>
<dbReference type="SMART" id="SM00420">
    <property type="entry name" value="HTH_DEOR"/>
    <property type="match status" value="1"/>
</dbReference>
<comment type="caution">
    <text evidence="5">The sequence shown here is derived from an EMBL/GenBank/DDBJ whole genome shotgun (WGS) entry which is preliminary data.</text>
</comment>
<dbReference type="GO" id="GO:0003677">
    <property type="term" value="F:DNA binding"/>
    <property type="evidence" value="ECO:0007669"/>
    <property type="project" value="UniProtKB-KW"/>
</dbReference>
<dbReference type="PROSITE" id="PS51000">
    <property type="entry name" value="HTH_DEOR_2"/>
    <property type="match status" value="1"/>
</dbReference>
<dbReference type="InterPro" id="IPR001034">
    <property type="entry name" value="DeoR_HTH"/>
</dbReference>
<proteinExistence type="predicted"/>
<dbReference type="InterPro" id="IPR050313">
    <property type="entry name" value="Carb_Metab_HTH_regulators"/>
</dbReference>
<dbReference type="PANTHER" id="PTHR30363">
    <property type="entry name" value="HTH-TYPE TRANSCRIPTIONAL REGULATOR SRLR-RELATED"/>
    <property type="match status" value="1"/>
</dbReference>
<keyword evidence="2" id="KW-0238">DNA-binding</keyword>
<dbReference type="Pfam" id="PF00455">
    <property type="entry name" value="DeoRC"/>
    <property type="match status" value="1"/>
</dbReference>